<dbReference type="Pfam" id="PF03389">
    <property type="entry name" value="MobA_MobL"/>
    <property type="match status" value="1"/>
</dbReference>
<dbReference type="InterPro" id="IPR005053">
    <property type="entry name" value="MobA_MobL"/>
</dbReference>
<dbReference type="EMBL" id="CP020474">
    <property type="protein sequence ID" value="ARE84384.1"/>
    <property type="molecule type" value="Genomic_DNA"/>
</dbReference>
<evidence type="ECO:0000256" key="1">
    <source>
        <dbReference type="ARBA" id="ARBA00010873"/>
    </source>
</evidence>
<dbReference type="Gene3D" id="3.30.930.30">
    <property type="match status" value="1"/>
</dbReference>
<gene>
    <name evidence="4" type="ORF">ROSMUCSMR3_02917</name>
</gene>
<keyword evidence="2" id="KW-0184">Conjugation</keyword>
<protein>
    <submittedName>
        <fullName evidence="4">MobA/MobL family protein</fullName>
    </submittedName>
</protein>
<sequence>MGFLTFNIGMITRSSGGSATGRSAFQRCVKSECGTHDYSSKRDECILHEVMLPESVKSRFRDPAILWLEAEKMEGGSDSLLGRTIEISIPDKVPLGLWRKFAQEILFPYVDHGFAVEYGIHRTKVSSGNNDNISIHALVSARRMGKEGFLIKGDRYFERKFLRKGCASMIRKITAEAMNFFFFKNGIKAFVDHEKNEAGDDLAPIASDHIIQEIKRETQGLKKHIEEGATPSSYMPKFSLAAGMFLLSQSQKKNGLDGLCEAVGDLDEMPSVPERGHLKGPLL</sequence>
<evidence type="ECO:0000313" key="5">
    <source>
        <dbReference type="Proteomes" id="UP000192273"/>
    </source>
</evidence>
<comment type="similarity">
    <text evidence="1">Belongs to the MobA/MobL family.</text>
</comment>
<reference evidence="4 5" key="1">
    <citation type="submission" date="2017-03" db="EMBL/GenBank/DDBJ databases">
        <title>Genome Sequence of Roseovarius mucosus strain SMR3 Isolated from a culture of the Diatom Skeletonema marinoi.</title>
        <authorList>
            <person name="Topel M."/>
            <person name="Pinder M."/>
            <person name="Johansson O.N."/>
            <person name="Kourtchenko O."/>
            <person name="Godhe A."/>
            <person name="Clarke A.K."/>
        </authorList>
    </citation>
    <scope>NUCLEOTIDE SEQUENCE [LARGE SCALE GENOMIC DNA]</scope>
    <source>
        <strain evidence="4 5">SMR3</strain>
    </source>
</reference>
<dbReference type="AlphaFoldDB" id="A0A1V0RRI8"/>
<dbReference type="OrthoDB" id="1826980at2"/>
<proteinExistence type="inferred from homology"/>
<name>A0A1V0RRI8_9RHOB</name>
<dbReference type="Proteomes" id="UP000192273">
    <property type="component" value="Chromosome"/>
</dbReference>
<evidence type="ECO:0000259" key="3">
    <source>
        <dbReference type="Pfam" id="PF03389"/>
    </source>
</evidence>
<dbReference type="KEGG" id="rmm:ROSMUCSMR3_02917"/>
<evidence type="ECO:0000256" key="2">
    <source>
        <dbReference type="ARBA" id="ARBA00022971"/>
    </source>
</evidence>
<keyword evidence="5" id="KW-1185">Reference proteome</keyword>
<feature type="domain" description="MobA/MobL protein" evidence="3">
    <location>
        <begin position="22"/>
        <end position="152"/>
    </location>
</feature>
<organism evidence="4 5">
    <name type="scientific">Roseovarius mucosus</name>
    <dbReference type="NCBI Taxonomy" id="215743"/>
    <lineage>
        <taxon>Bacteria</taxon>
        <taxon>Pseudomonadati</taxon>
        <taxon>Pseudomonadota</taxon>
        <taxon>Alphaproteobacteria</taxon>
        <taxon>Rhodobacterales</taxon>
        <taxon>Roseobacteraceae</taxon>
        <taxon>Roseovarius</taxon>
    </lineage>
</organism>
<evidence type="ECO:0000313" key="4">
    <source>
        <dbReference type="EMBL" id="ARE84384.1"/>
    </source>
</evidence>
<dbReference type="RefSeq" id="WP_081507757.1">
    <property type="nucleotide sequence ID" value="NZ_CP020474.1"/>
</dbReference>
<accession>A0A1V0RRI8</accession>